<feature type="transmembrane region" description="Helical" evidence="9">
    <location>
        <begin position="344"/>
        <end position="368"/>
    </location>
</feature>
<dbReference type="Gene3D" id="1.20.1740.10">
    <property type="entry name" value="Amino acid/polyamine transporter I"/>
    <property type="match status" value="1"/>
</dbReference>
<comment type="caution">
    <text evidence="10">The sequence shown here is derived from an EMBL/GenBank/DDBJ whole genome shotgun (WGS) entry which is preliminary data.</text>
</comment>
<accession>A0ABR5MFV2</accession>
<dbReference type="Pfam" id="PF01235">
    <property type="entry name" value="Na_Ala_symp"/>
    <property type="match status" value="1"/>
</dbReference>
<dbReference type="InterPro" id="IPR001463">
    <property type="entry name" value="Na/Ala_symport"/>
</dbReference>
<sequence>MEFMESIISHLNDFLWSYVLIIVLIGLGLYFTIRTGFVQFSIREMFRVITDKRAYSDSGKKGTSSFQAFAISAASRVGTGNMAGIASAVALGGPGALFWMWLVAIVGAASGFVESTLGQVYKVNDKNLYRGGPAYYIEKGLKSRWLGIVFAVTITFTYGLIFNSVQSNTISLAFKNQFSISPTAVAIILTILTALVIFGGIRSIANVSQIIVPVMAIIYILISFVVLAMNLEVIPGIIRLIFANAFGIEQVAGGGFGAAIMMGVKRGLFSNEAGMGSVPNAAATADVSHPVKQGLVQALGVFFDTLLICSATGLVILASGGFAGSDAEGIQITQSAFTNLLGDWAGIFVAIAIFLFAFSSILGNYYYGESNIYYIKDSKLTLFIYRVVVLIMVIFGTLASFDLVWALADLTMAIMALINLYAITRLFKIAKIVLDDYMKQRKAGKDPVFYRDVLENQDGIECWERMEDREQ</sequence>
<feature type="transmembrane region" description="Helical" evidence="9">
    <location>
        <begin position="210"/>
        <end position="231"/>
    </location>
</feature>
<keyword evidence="11" id="KW-1185">Reference proteome</keyword>
<dbReference type="RefSeq" id="WP_060669185.1">
    <property type="nucleotide sequence ID" value="NZ_JBHTKV010000003.1"/>
</dbReference>
<evidence type="ECO:0000256" key="8">
    <source>
        <dbReference type="ARBA" id="ARBA00023136"/>
    </source>
</evidence>
<protein>
    <submittedName>
        <fullName evidence="10">Sodium:alanine symporter</fullName>
    </submittedName>
</protein>
<gene>
    <name evidence="10" type="ORF">AFL42_15915</name>
</gene>
<feature type="transmembrane region" description="Helical" evidence="9">
    <location>
        <begin position="15"/>
        <end position="33"/>
    </location>
</feature>
<dbReference type="PRINTS" id="PR00175">
    <property type="entry name" value="NAALASMPORT"/>
</dbReference>
<evidence type="ECO:0000256" key="4">
    <source>
        <dbReference type="ARBA" id="ARBA00022475"/>
    </source>
</evidence>
<dbReference type="PANTHER" id="PTHR30330">
    <property type="entry name" value="AGSS FAMILY TRANSPORTER, SODIUM-ALANINE"/>
    <property type="match status" value="1"/>
</dbReference>
<dbReference type="PANTHER" id="PTHR30330:SF1">
    <property type="entry name" value="AMINO-ACID CARRIER PROTEIN ALST"/>
    <property type="match status" value="1"/>
</dbReference>
<dbReference type="Proteomes" id="UP000037854">
    <property type="component" value="Unassembled WGS sequence"/>
</dbReference>
<proteinExistence type="inferred from homology"/>
<comment type="subcellular location">
    <subcellularLocation>
        <location evidence="1 9">Cell membrane</location>
        <topology evidence="1 9">Multi-pass membrane protein</topology>
    </subcellularLocation>
</comment>
<keyword evidence="5 9" id="KW-0812">Transmembrane</keyword>
<dbReference type="PROSITE" id="PS00873">
    <property type="entry name" value="NA_ALANINE_SYMP"/>
    <property type="match status" value="1"/>
</dbReference>
<feature type="transmembrane region" description="Helical" evidence="9">
    <location>
        <begin position="237"/>
        <end position="260"/>
    </location>
</feature>
<name>A0ABR5MFV2_9BACI</name>
<evidence type="ECO:0000256" key="3">
    <source>
        <dbReference type="ARBA" id="ARBA00022448"/>
    </source>
</evidence>
<evidence type="ECO:0000313" key="10">
    <source>
        <dbReference type="EMBL" id="KPH71220.1"/>
    </source>
</evidence>
<evidence type="ECO:0000256" key="2">
    <source>
        <dbReference type="ARBA" id="ARBA00009261"/>
    </source>
</evidence>
<evidence type="ECO:0000256" key="9">
    <source>
        <dbReference type="RuleBase" id="RU363064"/>
    </source>
</evidence>
<keyword evidence="6 9" id="KW-0769">Symport</keyword>
<dbReference type="EMBL" id="LGTK01000086">
    <property type="protein sequence ID" value="KPH71220.1"/>
    <property type="molecule type" value="Genomic_DNA"/>
</dbReference>
<feature type="transmembrane region" description="Helical" evidence="9">
    <location>
        <begin position="145"/>
        <end position="165"/>
    </location>
</feature>
<feature type="transmembrane region" description="Helical" evidence="9">
    <location>
        <begin position="404"/>
        <end position="423"/>
    </location>
</feature>
<keyword evidence="8 9" id="KW-0472">Membrane</keyword>
<keyword evidence="7 9" id="KW-1133">Transmembrane helix</keyword>
<keyword evidence="4 9" id="KW-1003">Cell membrane</keyword>
<feature type="transmembrane region" description="Helical" evidence="9">
    <location>
        <begin position="380"/>
        <end position="398"/>
    </location>
</feature>
<evidence type="ECO:0000256" key="6">
    <source>
        <dbReference type="ARBA" id="ARBA00022847"/>
    </source>
</evidence>
<dbReference type="NCBIfam" id="TIGR00835">
    <property type="entry name" value="agcS"/>
    <property type="match status" value="1"/>
</dbReference>
<organism evidence="10 11">
    <name type="scientific">Oceanobacillus caeni</name>
    <dbReference type="NCBI Taxonomy" id="405946"/>
    <lineage>
        <taxon>Bacteria</taxon>
        <taxon>Bacillati</taxon>
        <taxon>Bacillota</taxon>
        <taxon>Bacilli</taxon>
        <taxon>Bacillales</taxon>
        <taxon>Bacillaceae</taxon>
        <taxon>Oceanobacillus</taxon>
    </lineage>
</organism>
<feature type="transmembrane region" description="Helical" evidence="9">
    <location>
        <begin position="177"/>
        <end position="198"/>
    </location>
</feature>
<evidence type="ECO:0000256" key="7">
    <source>
        <dbReference type="ARBA" id="ARBA00022989"/>
    </source>
</evidence>
<comment type="similarity">
    <text evidence="2 9">Belongs to the alanine or glycine:cation symporter (AGCS) (TC 2.A.25) family.</text>
</comment>
<evidence type="ECO:0000256" key="5">
    <source>
        <dbReference type="ARBA" id="ARBA00022692"/>
    </source>
</evidence>
<keyword evidence="3 9" id="KW-0813">Transport</keyword>
<evidence type="ECO:0000256" key="1">
    <source>
        <dbReference type="ARBA" id="ARBA00004651"/>
    </source>
</evidence>
<reference evidence="10 11" key="1">
    <citation type="submission" date="2015-07" db="EMBL/GenBank/DDBJ databases">
        <title>High-quality draft genome sequence of Oceanobacillus caeni HM6, a bacillus isolated from a human feces.</title>
        <authorList>
            <person name="Kumar J."/>
            <person name="Verma M.K."/>
            <person name="Pandey R."/>
            <person name="Bhambi M."/>
            <person name="Chauhan N."/>
        </authorList>
    </citation>
    <scope>NUCLEOTIDE SEQUENCE [LARGE SCALE GENOMIC DNA]</scope>
    <source>
        <strain evidence="10 11">HM6</strain>
    </source>
</reference>
<evidence type="ECO:0000313" key="11">
    <source>
        <dbReference type="Proteomes" id="UP000037854"/>
    </source>
</evidence>